<keyword evidence="2" id="KW-1185">Reference proteome</keyword>
<reference evidence="2" key="1">
    <citation type="submission" date="2016-10" db="EMBL/GenBank/DDBJ databases">
        <authorList>
            <person name="Varghese N."/>
            <person name="Submissions S."/>
        </authorList>
    </citation>
    <scope>NUCLEOTIDE SEQUENCE [LARGE SCALE GENOMIC DNA]</scope>
    <source>
        <strain evidence="2">DSM 26542</strain>
    </source>
</reference>
<dbReference type="AlphaFoldDB" id="A0A1I3MWP1"/>
<proteinExistence type="predicted"/>
<evidence type="ECO:0000313" key="2">
    <source>
        <dbReference type="Proteomes" id="UP000243887"/>
    </source>
</evidence>
<sequence>MKKFLKPLAFMLIGVVGIGCSSDDNSNGDNDKTKELIVLESMNVEEYEYDEQGVATVDWKENHVYSYDENGRLITVQAEVDDFYDDIIDKQYVLLALTYDDAGFLKKLKSVDSEGNVDIRDYVLTYDVNNMLVSYEESVENERVFYKYNDKKQVVEFKQLLEGDNDYIESYSYNEAGQLAKAENDDIGTNHYSYDTKNNPYLNMVINLSMERVGDFLEDPFVFKPINNVVKVVSFNKYMGSTENLILEHEYNTDGFPVKTSYYQEGNKSQIETKVSFVYKKVKVAK</sequence>
<dbReference type="EMBL" id="FORU01000002">
    <property type="protein sequence ID" value="SFJ01175.1"/>
    <property type="molecule type" value="Genomic_DNA"/>
</dbReference>
<dbReference type="OrthoDB" id="1376969at2"/>
<accession>A0A1I3MWP1</accession>
<organism evidence="1 2">
    <name type="scientific">Myroides guanonis</name>
    <dbReference type="NCBI Taxonomy" id="1150112"/>
    <lineage>
        <taxon>Bacteria</taxon>
        <taxon>Pseudomonadati</taxon>
        <taxon>Bacteroidota</taxon>
        <taxon>Flavobacteriia</taxon>
        <taxon>Flavobacteriales</taxon>
        <taxon>Flavobacteriaceae</taxon>
        <taxon>Myroides</taxon>
    </lineage>
</organism>
<evidence type="ECO:0000313" key="1">
    <source>
        <dbReference type="EMBL" id="SFJ01175.1"/>
    </source>
</evidence>
<dbReference type="Gene3D" id="2.180.10.10">
    <property type="entry name" value="RHS repeat-associated core"/>
    <property type="match status" value="1"/>
</dbReference>
<dbReference type="RefSeq" id="WP_143077714.1">
    <property type="nucleotide sequence ID" value="NZ_FORU01000002.1"/>
</dbReference>
<dbReference type="Proteomes" id="UP000243887">
    <property type="component" value="Unassembled WGS sequence"/>
</dbReference>
<gene>
    <name evidence="1" type="ORF">SAMN04487893_102296</name>
</gene>
<protein>
    <submittedName>
        <fullName evidence="1">Uncharacterized protein</fullName>
    </submittedName>
</protein>
<name>A0A1I3MWP1_9FLAO</name>
<dbReference type="PROSITE" id="PS51257">
    <property type="entry name" value="PROKAR_LIPOPROTEIN"/>
    <property type="match status" value="1"/>
</dbReference>